<protein>
    <submittedName>
        <fullName evidence="2">Uncharacterized protein</fullName>
    </submittedName>
</protein>
<feature type="region of interest" description="Disordered" evidence="1">
    <location>
        <begin position="1"/>
        <end position="30"/>
    </location>
</feature>
<dbReference type="Proteomes" id="UP000005446">
    <property type="component" value="Unassembled WGS sequence"/>
</dbReference>
<organism evidence="2 3">
    <name type="scientific">Glarea lozoyensis (strain ATCC 74030 / MF5533)</name>
    <dbReference type="NCBI Taxonomy" id="1104152"/>
    <lineage>
        <taxon>Eukaryota</taxon>
        <taxon>Fungi</taxon>
        <taxon>Dikarya</taxon>
        <taxon>Ascomycota</taxon>
        <taxon>Pezizomycotina</taxon>
        <taxon>Leotiomycetes</taxon>
        <taxon>Helotiales</taxon>
        <taxon>Helotiaceae</taxon>
        <taxon>Glarea</taxon>
    </lineage>
</organism>
<dbReference type="OrthoDB" id="10320627at2759"/>
<dbReference type="AlphaFoldDB" id="H0EPU0"/>
<proteinExistence type="predicted"/>
<dbReference type="EMBL" id="AGUE01000117">
    <property type="protein sequence ID" value="EHK99382.1"/>
    <property type="molecule type" value="Genomic_DNA"/>
</dbReference>
<evidence type="ECO:0000313" key="3">
    <source>
        <dbReference type="Proteomes" id="UP000005446"/>
    </source>
</evidence>
<dbReference type="HOGENOM" id="CLU_2250417_0_0_1"/>
<name>H0EPU0_GLAL7</name>
<comment type="caution">
    <text evidence="2">The sequence shown here is derived from an EMBL/GenBank/DDBJ whole genome shotgun (WGS) entry which is preliminary data.</text>
</comment>
<gene>
    <name evidence="2" type="ORF">M7I_4678</name>
</gene>
<keyword evidence="3" id="KW-1185">Reference proteome</keyword>
<evidence type="ECO:0000313" key="2">
    <source>
        <dbReference type="EMBL" id="EHK99382.1"/>
    </source>
</evidence>
<reference evidence="2 3" key="1">
    <citation type="journal article" date="2012" name="Eukaryot. Cell">
        <title>Genome sequence of the fungus Glarea lozoyensis: the first genome sequence of a species from the Helotiaceae family.</title>
        <authorList>
            <person name="Youssar L."/>
            <person name="Gruening B.A."/>
            <person name="Erxleben A."/>
            <person name="Guenther S."/>
            <person name="Huettel W."/>
        </authorList>
    </citation>
    <scope>NUCLEOTIDE SEQUENCE [LARGE SCALE GENOMIC DNA]</scope>
    <source>
        <strain evidence="3">ATCC 74030 / MF5533</strain>
    </source>
</reference>
<accession>H0EPU0</accession>
<sequence length="105" mass="11613">MKFYQGAFGTSKQTARKPVPTSHSEPTRKDVQGMLLAMEPQLIKARNDYATAEDQVKTHAWKYGAQKEKAAAKANKEKCATVLDNTVKTHARLVELLSTPGRLKG</sequence>
<evidence type="ECO:0000256" key="1">
    <source>
        <dbReference type="SAM" id="MobiDB-lite"/>
    </source>
</evidence>
<dbReference type="InParanoid" id="H0EPU0"/>